<dbReference type="Proteomes" id="UP000189796">
    <property type="component" value="Chromosome I"/>
</dbReference>
<keyword evidence="4" id="KW-0670">Pyruvate</keyword>
<sequence>MGEQTISPEDCVGMDQIRAEVNKIDREIIGLLGKRLNYVRSAVAFKPDEDSIRSPDHWDSFFAARKRWAAEEGYDPAVIEAVYRTLYDFTIEIQLSLHAQKQSVPRA</sequence>
<evidence type="ECO:0000256" key="2">
    <source>
        <dbReference type="ARBA" id="ARBA00023235"/>
    </source>
</evidence>
<dbReference type="PANTHER" id="PTHR38041">
    <property type="entry name" value="CHORISMATE MUTASE"/>
    <property type="match status" value="1"/>
</dbReference>
<accession>A0A1M5YX16</accession>
<proteinExistence type="predicted"/>
<protein>
    <recommendedName>
        <fullName evidence="1">chorismate mutase</fullName>
        <ecNumber evidence="1">5.4.99.5</ecNumber>
    </recommendedName>
</protein>
<dbReference type="InterPro" id="IPR002701">
    <property type="entry name" value="CM_II_prokaryot"/>
</dbReference>
<organism evidence="4 5">
    <name type="scientific">Bradyrhizobium erythrophlei</name>
    <dbReference type="NCBI Taxonomy" id="1437360"/>
    <lineage>
        <taxon>Bacteria</taxon>
        <taxon>Pseudomonadati</taxon>
        <taxon>Pseudomonadota</taxon>
        <taxon>Alphaproteobacteria</taxon>
        <taxon>Hyphomicrobiales</taxon>
        <taxon>Nitrobacteraceae</taxon>
        <taxon>Bradyrhizobium</taxon>
    </lineage>
</organism>
<dbReference type="GO" id="GO:0046417">
    <property type="term" value="P:chorismate metabolic process"/>
    <property type="evidence" value="ECO:0007669"/>
    <property type="project" value="InterPro"/>
</dbReference>
<dbReference type="SUPFAM" id="SSF48600">
    <property type="entry name" value="Chorismate mutase II"/>
    <property type="match status" value="1"/>
</dbReference>
<dbReference type="GO" id="GO:0004106">
    <property type="term" value="F:chorismate mutase activity"/>
    <property type="evidence" value="ECO:0007669"/>
    <property type="project" value="UniProtKB-EC"/>
</dbReference>
<keyword evidence="4" id="KW-0456">Lyase</keyword>
<dbReference type="AlphaFoldDB" id="A0A1M5YX16"/>
<dbReference type="GO" id="GO:0016829">
    <property type="term" value="F:lyase activity"/>
    <property type="evidence" value="ECO:0007669"/>
    <property type="project" value="UniProtKB-KW"/>
</dbReference>
<evidence type="ECO:0000313" key="4">
    <source>
        <dbReference type="EMBL" id="SHI16505.1"/>
    </source>
</evidence>
<dbReference type="InterPro" id="IPR036263">
    <property type="entry name" value="Chorismate_II_sf"/>
</dbReference>
<dbReference type="InterPro" id="IPR051331">
    <property type="entry name" value="Chorismate_mutase-related"/>
</dbReference>
<keyword evidence="2" id="KW-0413">Isomerase</keyword>
<name>A0A1M5YX16_9BRAD</name>
<evidence type="ECO:0000259" key="3">
    <source>
        <dbReference type="PROSITE" id="PS51168"/>
    </source>
</evidence>
<dbReference type="OrthoDB" id="514491at2"/>
<dbReference type="Pfam" id="PF01817">
    <property type="entry name" value="CM_2"/>
    <property type="match status" value="1"/>
</dbReference>
<dbReference type="SMART" id="SM00830">
    <property type="entry name" value="CM_2"/>
    <property type="match status" value="1"/>
</dbReference>
<dbReference type="PANTHER" id="PTHR38041:SF1">
    <property type="entry name" value="CHORISMATE MUTASE"/>
    <property type="match status" value="1"/>
</dbReference>
<dbReference type="EC" id="5.4.99.5" evidence="1"/>
<dbReference type="Gene3D" id="1.20.59.10">
    <property type="entry name" value="Chorismate mutase"/>
    <property type="match status" value="1"/>
</dbReference>
<reference evidence="4 5" key="1">
    <citation type="submission" date="2016-11" db="EMBL/GenBank/DDBJ databases">
        <authorList>
            <person name="Jaros S."/>
            <person name="Januszkiewicz K."/>
            <person name="Wedrychowicz H."/>
        </authorList>
    </citation>
    <scope>NUCLEOTIDE SEQUENCE [LARGE SCALE GENOMIC DNA]</scope>
    <source>
        <strain evidence="4 5">GAS138</strain>
    </source>
</reference>
<gene>
    <name evidence="4" type="ORF">SAMN05443248_8906</name>
</gene>
<feature type="domain" description="Chorismate mutase" evidence="3">
    <location>
        <begin position="8"/>
        <end position="98"/>
    </location>
</feature>
<dbReference type="RefSeq" id="WP_154072808.1">
    <property type="nucleotide sequence ID" value="NZ_LT670817.1"/>
</dbReference>
<evidence type="ECO:0000256" key="1">
    <source>
        <dbReference type="ARBA" id="ARBA00012404"/>
    </source>
</evidence>
<dbReference type="GO" id="GO:0009697">
    <property type="term" value="P:salicylic acid biosynthetic process"/>
    <property type="evidence" value="ECO:0007669"/>
    <property type="project" value="TreeGrafter"/>
</dbReference>
<dbReference type="InterPro" id="IPR036979">
    <property type="entry name" value="CM_dom_sf"/>
</dbReference>
<dbReference type="PROSITE" id="PS51168">
    <property type="entry name" value="CHORISMATE_MUT_2"/>
    <property type="match status" value="1"/>
</dbReference>
<dbReference type="EMBL" id="LT670817">
    <property type="protein sequence ID" value="SHI16505.1"/>
    <property type="molecule type" value="Genomic_DNA"/>
</dbReference>
<evidence type="ECO:0000313" key="5">
    <source>
        <dbReference type="Proteomes" id="UP000189796"/>
    </source>
</evidence>